<gene>
    <name evidence="1" type="ORF">OXX778_LOCUS15846</name>
</gene>
<comment type="caution">
    <text evidence="1">The sequence shown here is derived from an EMBL/GenBank/DDBJ whole genome shotgun (WGS) entry which is preliminary data.</text>
</comment>
<evidence type="ECO:0000313" key="1">
    <source>
        <dbReference type="EMBL" id="CAF0989664.1"/>
    </source>
</evidence>
<dbReference type="OrthoDB" id="10170906at2759"/>
<evidence type="ECO:0008006" key="3">
    <source>
        <dbReference type="Google" id="ProtNLM"/>
    </source>
</evidence>
<dbReference type="EMBL" id="CAJNOC010003586">
    <property type="protein sequence ID" value="CAF0989664.1"/>
    <property type="molecule type" value="Genomic_DNA"/>
</dbReference>
<keyword evidence="2" id="KW-1185">Reference proteome</keyword>
<reference evidence="1" key="1">
    <citation type="submission" date="2021-02" db="EMBL/GenBank/DDBJ databases">
        <authorList>
            <person name="Nowell W R."/>
        </authorList>
    </citation>
    <scope>NUCLEOTIDE SEQUENCE</scope>
    <source>
        <strain evidence="1">Ploen Becks lab</strain>
    </source>
</reference>
<dbReference type="AlphaFoldDB" id="A0A814FX49"/>
<protein>
    <recommendedName>
        <fullName evidence="3">MULE transposase domain-containing protein</fullName>
    </recommendedName>
</protein>
<name>A0A814FX49_9BILA</name>
<organism evidence="1 2">
    <name type="scientific">Brachionus calyciflorus</name>
    <dbReference type="NCBI Taxonomy" id="104777"/>
    <lineage>
        <taxon>Eukaryota</taxon>
        <taxon>Metazoa</taxon>
        <taxon>Spiralia</taxon>
        <taxon>Gnathifera</taxon>
        <taxon>Rotifera</taxon>
        <taxon>Eurotatoria</taxon>
        <taxon>Monogononta</taxon>
        <taxon>Pseudotrocha</taxon>
        <taxon>Ploima</taxon>
        <taxon>Brachionidae</taxon>
        <taxon>Brachionus</taxon>
    </lineage>
</organism>
<accession>A0A814FX49</accession>
<dbReference type="Proteomes" id="UP000663879">
    <property type="component" value="Unassembled WGS sequence"/>
</dbReference>
<proteinExistence type="predicted"/>
<sequence length="187" mass="21666">MINLNDSIIIYKSNRTWRFVAVKCHGSCFTYTETVGEKCDVRVLNEDRVDIPDPTRITNLEHRRKLKEKTTLSDEPPRKIISQFESEPSDDEEAIVISSSYDALSQIISRTKEKNRPIENQCLPMVYCLLPNKQRIMYERVLFKINESLISPPLCVTSDFHMAFINAVNKVCSSAWLLFQLLTEFIS</sequence>
<evidence type="ECO:0000313" key="2">
    <source>
        <dbReference type="Proteomes" id="UP000663879"/>
    </source>
</evidence>